<dbReference type="InterPro" id="IPR047273">
    <property type="entry name" value="VRTN_OTU_dom"/>
</dbReference>
<protein>
    <recommendedName>
        <fullName evidence="4">OTU domain-containing protein</fullName>
    </recommendedName>
</protein>
<dbReference type="EMBL" id="JBJQND010000001">
    <property type="protein sequence ID" value="KAL3888118.1"/>
    <property type="molecule type" value="Genomic_DNA"/>
</dbReference>
<reference evidence="2 3" key="1">
    <citation type="submission" date="2024-11" db="EMBL/GenBank/DDBJ databases">
        <title>Chromosome-level genome assembly of the freshwater bivalve Anodonta woodiana.</title>
        <authorList>
            <person name="Chen X."/>
        </authorList>
    </citation>
    <scope>NUCLEOTIDE SEQUENCE [LARGE SCALE GENOMIC DNA]</scope>
    <source>
        <strain evidence="2">MN2024</strain>
        <tissue evidence="2">Gills</tissue>
    </source>
</reference>
<evidence type="ECO:0008006" key="4">
    <source>
        <dbReference type="Google" id="ProtNLM"/>
    </source>
</evidence>
<comment type="caution">
    <text evidence="2">The sequence shown here is derived from an EMBL/GenBank/DDBJ whole genome shotgun (WGS) entry which is preliminary data.</text>
</comment>
<dbReference type="AlphaFoldDB" id="A0ABD3XT08"/>
<accession>A0ABD3XT08</accession>
<name>A0ABD3XT08_SINWO</name>
<evidence type="ECO:0000256" key="1">
    <source>
        <dbReference type="SAM" id="MobiDB-lite"/>
    </source>
</evidence>
<dbReference type="CDD" id="cd22791">
    <property type="entry name" value="OTU_VRTN"/>
    <property type="match status" value="1"/>
</dbReference>
<evidence type="ECO:0000313" key="2">
    <source>
        <dbReference type="EMBL" id="KAL3888118.1"/>
    </source>
</evidence>
<dbReference type="Proteomes" id="UP001634394">
    <property type="component" value="Unassembled WGS sequence"/>
</dbReference>
<keyword evidence="3" id="KW-1185">Reference proteome</keyword>
<evidence type="ECO:0000313" key="3">
    <source>
        <dbReference type="Proteomes" id="UP001634394"/>
    </source>
</evidence>
<proteinExistence type="predicted"/>
<organism evidence="2 3">
    <name type="scientific">Sinanodonta woodiana</name>
    <name type="common">Chinese pond mussel</name>
    <name type="synonym">Anodonta woodiana</name>
    <dbReference type="NCBI Taxonomy" id="1069815"/>
    <lineage>
        <taxon>Eukaryota</taxon>
        <taxon>Metazoa</taxon>
        <taxon>Spiralia</taxon>
        <taxon>Lophotrochozoa</taxon>
        <taxon>Mollusca</taxon>
        <taxon>Bivalvia</taxon>
        <taxon>Autobranchia</taxon>
        <taxon>Heteroconchia</taxon>
        <taxon>Palaeoheterodonta</taxon>
        <taxon>Unionida</taxon>
        <taxon>Unionoidea</taxon>
        <taxon>Unionidae</taxon>
        <taxon>Unioninae</taxon>
        <taxon>Sinanodonta</taxon>
    </lineage>
</organism>
<feature type="region of interest" description="Disordered" evidence="1">
    <location>
        <begin position="938"/>
        <end position="982"/>
    </location>
</feature>
<sequence length="982" mass="112824">SAKEGIKSLTVAAEREHLFIKKTDVDTTVHTNFENIRQDPISNNIMAAYHVSSKTALYSTGDGDCLFNSFSTYLIGNESKSIELRYRCSIELVLNKDKIQKHPMYSGFLLCSPDFLEECLECPTLGKPVSVFCMMALSNLLNLKVESVYPAINGSKDYCFIKLNCVFIPMFYDPKQPTITIMWTNTNTADKNGIIKKRTALWIPNHFVPLVSLTQTSECVELTSDSIEITASPKSTKSAVRTDADAECIRETILGSTTWLEDPAMEDIQIHPSQSTSKMEESHRDRRSQQIYDYELNDDCTYVPDLSTIQEESSPIQPRKKSHDINFEQIPSSQTDITAIDSEEDDELYLDDFVPGHLKKFMDLRSVMDVMKEQQVVLKEIPSGRKDGMYFIISNVDNIIKRSSGKRSEFWDDCGAWVKCASPSTTFIERNGTLLMIVKRQCVYCVERNVNKKRIYEPLQPQPLSNEIIQVHRIYQTLKSSPSGPDQFKRRITWFQKADNLLYDISTNIALAEYIGKFSVRTYHASVKHPLKNVTYIRTKPSVRQRLQHELEQKGVKEVERMVHSETNDDFQQPRGEKQLRNIKHLIARTKHSPSKSGNIADHIVCVEEMTKTSKFVQTVKHLNGLQHPVVTLYNEQQITDIKRFCCIESGSVLGMDKTYNLGDFHVTPTVFKDLSVKKRSTDDHPIVFGPTFIHTNSSTKAYSAFLHDVADNLTDKQLQLLTIGTDEELAFKTAIKRCLPGSTHVLCTRHLKQNANRHMEDIVGFPLNDRQEILDLMFSSNGLVQKTDVDTHQQRLNQLRAVIDDKDSTVCEKTFRSYFDTRLYPMLKEHVIDPVNEGKIKSTWTNNNSESANHILKSATKWKLAELPKFVKLLHQLVTSEQEERCRSLRNMGNYRLSERYLHHLVDFDYWGRMTEEQRDKKTKRFLTDCGKDHPNMMYSIDGRRTATRTPSAGRKPNQIRRKRAERSRTPSKTLSAKRKL</sequence>
<feature type="non-terminal residue" evidence="2">
    <location>
        <position position="1"/>
    </location>
</feature>
<gene>
    <name evidence="2" type="ORF">ACJMK2_000498</name>
</gene>